<dbReference type="Proteomes" id="UP000324222">
    <property type="component" value="Unassembled WGS sequence"/>
</dbReference>
<dbReference type="EMBL" id="VSRR010003272">
    <property type="protein sequence ID" value="MPC35423.1"/>
    <property type="molecule type" value="Genomic_DNA"/>
</dbReference>
<keyword evidence="3" id="KW-1185">Reference proteome</keyword>
<accession>A0A5B7ER53</accession>
<feature type="region of interest" description="Disordered" evidence="1">
    <location>
        <begin position="50"/>
        <end position="69"/>
    </location>
</feature>
<feature type="region of interest" description="Disordered" evidence="1">
    <location>
        <begin position="1"/>
        <end position="23"/>
    </location>
</feature>
<organism evidence="2 3">
    <name type="scientific">Portunus trituberculatus</name>
    <name type="common">Swimming crab</name>
    <name type="synonym">Neptunus trituberculatus</name>
    <dbReference type="NCBI Taxonomy" id="210409"/>
    <lineage>
        <taxon>Eukaryota</taxon>
        <taxon>Metazoa</taxon>
        <taxon>Ecdysozoa</taxon>
        <taxon>Arthropoda</taxon>
        <taxon>Crustacea</taxon>
        <taxon>Multicrustacea</taxon>
        <taxon>Malacostraca</taxon>
        <taxon>Eumalacostraca</taxon>
        <taxon>Eucarida</taxon>
        <taxon>Decapoda</taxon>
        <taxon>Pleocyemata</taxon>
        <taxon>Brachyura</taxon>
        <taxon>Eubrachyura</taxon>
        <taxon>Portunoidea</taxon>
        <taxon>Portunidae</taxon>
        <taxon>Portuninae</taxon>
        <taxon>Portunus</taxon>
    </lineage>
</organism>
<gene>
    <name evidence="2" type="ORF">E2C01_028845</name>
</gene>
<protein>
    <submittedName>
        <fullName evidence="2">Uncharacterized protein</fullName>
    </submittedName>
</protein>
<evidence type="ECO:0000256" key="1">
    <source>
        <dbReference type="SAM" id="MobiDB-lite"/>
    </source>
</evidence>
<evidence type="ECO:0000313" key="2">
    <source>
        <dbReference type="EMBL" id="MPC35423.1"/>
    </source>
</evidence>
<sequence>MDVPPGNVSGAGEAVMGRAGRGGDSHCVMHTQRRGEHHAKGVMAAECKELKAPPRPASHKKGTGYRKPILSSIPEQLPLRAALQWGRDGGAMVWRGEAGQWPAASGYTIPGRRGWRLPAWRRGFGGGGGGVSDEGGQG</sequence>
<reference evidence="2 3" key="1">
    <citation type="submission" date="2019-05" db="EMBL/GenBank/DDBJ databases">
        <title>Another draft genome of Portunus trituberculatus and its Hox gene families provides insights of decapod evolution.</title>
        <authorList>
            <person name="Jeong J.-H."/>
            <person name="Song I."/>
            <person name="Kim S."/>
            <person name="Choi T."/>
            <person name="Kim D."/>
            <person name="Ryu S."/>
            <person name="Kim W."/>
        </authorList>
    </citation>
    <scope>NUCLEOTIDE SEQUENCE [LARGE SCALE GENOMIC DNA]</scope>
    <source>
        <tissue evidence="2">Muscle</tissue>
    </source>
</reference>
<dbReference type="AlphaFoldDB" id="A0A5B7ER53"/>
<comment type="caution">
    <text evidence="2">The sequence shown here is derived from an EMBL/GenBank/DDBJ whole genome shotgun (WGS) entry which is preliminary data.</text>
</comment>
<evidence type="ECO:0000313" key="3">
    <source>
        <dbReference type="Proteomes" id="UP000324222"/>
    </source>
</evidence>
<name>A0A5B7ER53_PORTR</name>
<proteinExistence type="predicted"/>